<dbReference type="Pfam" id="PF00072">
    <property type="entry name" value="Response_reg"/>
    <property type="match status" value="1"/>
</dbReference>
<dbReference type="Pfam" id="PF07568">
    <property type="entry name" value="HisKA_2"/>
    <property type="match status" value="1"/>
</dbReference>
<dbReference type="InterPro" id="IPR003594">
    <property type="entry name" value="HATPase_dom"/>
</dbReference>
<dbReference type="EMBL" id="JALKCH010000002">
    <property type="protein sequence ID" value="MCK0195809.1"/>
    <property type="molecule type" value="Genomic_DNA"/>
</dbReference>
<evidence type="ECO:0000256" key="6">
    <source>
        <dbReference type="ARBA" id="ARBA00022777"/>
    </source>
</evidence>
<dbReference type="CDD" id="cd00156">
    <property type="entry name" value="REC"/>
    <property type="match status" value="1"/>
</dbReference>
<comment type="caution">
    <text evidence="12">The sequence shown here is derived from an EMBL/GenBank/DDBJ whole genome shotgun (WGS) entry which is preliminary data.</text>
</comment>
<feature type="coiled-coil region" evidence="9">
    <location>
        <begin position="126"/>
        <end position="153"/>
    </location>
</feature>
<keyword evidence="6" id="KW-0418">Kinase</keyword>
<dbReference type="Proteomes" id="UP001203284">
    <property type="component" value="Unassembled WGS sequence"/>
</dbReference>
<dbReference type="Pfam" id="PF02518">
    <property type="entry name" value="HATPase_c"/>
    <property type="match status" value="1"/>
</dbReference>
<dbReference type="InterPro" id="IPR011495">
    <property type="entry name" value="Sig_transdc_His_kin_sub2_dim/P"/>
</dbReference>
<feature type="domain" description="Response regulatory" evidence="11">
    <location>
        <begin position="7"/>
        <end position="121"/>
    </location>
</feature>
<evidence type="ECO:0000256" key="9">
    <source>
        <dbReference type="SAM" id="Coils"/>
    </source>
</evidence>
<evidence type="ECO:0000256" key="2">
    <source>
        <dbReference type="ARBA" id="ARBA00012438"/>
    </source>
</evidence>
<dbReference type="SUPFAM" id="SSF55874">
    <property type="entry name" value="ATPase domain of HSP90 chaperone/DNA topoisomerase II/histidine kinase"/>
    <property type="match status" value="1"/>
</dbReference>
<evidence type="ECO:0000256" key="7">
    <source>
        <dbReference type="ARBA" id="ARBA00022840"/>
    </source>
</evidence>
<evidence type="ECO:0000313" key="13">
    <source>
        <dbReference type="Proteomes" id="UP001203284"/>
    </source>
</evidence>
<evidence type="ECO:0000259" key="10">
    <source>
        <dbReference type="PROSITE" id="PS50109"/>
    </source>
</evidence>
<accession>A0ABT0D796</accession>
<dbReference type="Gene3D" id="3.30.565.10">
    <property type="entry name" value="Histidine kinase-like ATPase, C-terminal domain"/>
    <property type="match status" value="1"/>
</dbReference>
<evidence type="ECO:0000256" key="8">
    <source>
        <dbReference type="PROSITE-ProRule" id="PRU00169"/>
    </source>
</evidence>
<dbReference type="Gene3D" id="3.30.450.20">
    <property type="entry name" value="PAS domain"/>
    <property type="match status" value="1"/>
</dbReference>
<evidence type="ECO:0000256" key="1">
    <source>
        <dbReference type="ARBA" id="ARBA00000085"/>
    </source>
</evidence>
<keyword evidence="3 8" id="KW-0597">Phosphoprotein</keyword>
<name>A0ABT0D796_9HYPH</name>
<feature type="modified residue" description="4-aspartylphosphate" evidence="8">
    <location>
        <position position="56"/>
    </location>
</feature>
<evidence type="ECO:0000256" key="4">
    <source>
        <dbReference type="ARBA" id="ARBA00022679"/>
    </source>
</evidence>
<proteinExistence type="predicted"/>
<evidence type="ECO:0000259" key="11">
    <source>
        <dbReference type="PROSITE" id="PS50110"/>
    </source>
</evidence>
<dbReference type="SMART" id="SM00448">
    <property type="entry name" value="REC"/>
    <property type="match status" value="1"/>
</dbReference>
<dbReference type="EC" id="2.7.13.3" evidence="2"/>
<dbReference type="InterPro" id="IPR011006">
    <property type="entry name" value="CheY-like_superfamily"/>
</dbReference>
<feature type="domain" description="Histidine kinase" evidence="10">
    <location>
        <begin position="153"/>
        <end position="347"/>
    </location>
</feature>
<dbReference type="Gene3D" id="3.40.50.2300">
    <property type="match status" value="1"/>
</dbReference>
<dbReference type="PROSITE" id="PS50110">
    <property type="entry name" value="RESPONSE_REGULATORY"/>
    <property type="match status" value="1"/>
</dbReference>
<evidence type="ECO:0000256" key="5">
    <source>
        <dbReference type="ARBA" id="ARBA00022741"/>
    </source>
</evidence>
<dbReference type="InterPro" id="IPR036890">
    <property type="entry name" value="HATPase_C_sf"/>
</dbReference>
<sequence length="357" mass="38275">MPNSLRRVLYIDDDPALGRLVEKALGRRGYEVVLVNDAESGLKRLAEGGVDVVALDHFLPTGTGIDVLTALQGVERAPPVVYVTGSAETHVAVQALKAGAFDYVPKTVDSDFYELLGSAIDQAIEKARLIRARDEAEREVRAARDRAEIMLAEVNHRVANSLAMVAGLVRLQSNAIGDQAAKAALAETQARILAVAGVHRRLYTSQDVRIVEINEYLKSLTDEIAASMREAGYKAVIRTNIAPIEVPTDRAVSIGVIVTELVTNAFKYAYPAGDGGEARVTLGSLSDGHARLAVEDDGIGWRGEGKPQGTGLGSRIVKAMAGSLQASIIYEEMARGTRVLIEFPVERLSSGEPRAAH</sequence>
<organism evidence="12 13">
    <name type="scientific">Ancylobacter crimeensis</name>
    <dbReference type="NCBI Taxonomy" id="2579147"/>
    <lineage>
        <taxon>Bacteria</taxon>
        <taxon>Pseudomonadati</taxon>
        <taxon>Pseudomonadota</taxon>
        <taxon>Alphaproteobacteria</taxon>
        <taxon>Hyphomicrobiales</taxon>
        <taxon>Xanthobacteraceae</taxon>
        <taxon>Ancylobacter</taxon>
    </lineage>
</organism>
<keyword evidence="5" id="KW-0547">Nucleotide-binding</keyword>
<dbReference type="PANTHER" id="PTHR41523">
    <property type="entry name" value="TWO-COMPONENT SYSTEM SENSOR PROTEIN"/>
    <property type="match status" value="1"/>
</dbReference>
<evidence type="ECO:0000313" key="12">
    <source>
        <dbReference type="EMBL" id="MCK0195809.1"/>
    </source>
</evidence>
<protein>
    <recommendedName>
        <fullName evidence="2">histidine kinase</fullName>
        <ecNumber evidence="2">2.7.13.3</ecNumber>
    </recommendedName>
</protein>
<dbReference type="SMART" id="SM00387">
    <property type="entry name" value="HATPase_c"/>
    <property type="match status" value="1"/>
</dbReference>
<dbReference type="RefSeq" id="WP_247026254.1">
    <property type="nucleotide sequence ID" value="NZ_JALKCH010000002.1"/>
</dbReference>
<dbReference type="PANTHER" id="PTHR41523:SF8">
    <property type="entry name" value="ETHYLENE RESPONSE SENSOR PROTEIN"/>
    <property type="match status" value="1"/>
</dbReference>
<keyword evidence="7" id="KW-0067">ATP-binding</keyword>
<comment type="catalytic activity">
    <reaction evidence="1">
        <text>ATP + protein L-histidine = ADP + protein N-phospho-L-histidine.</text>
        <dbReference type="EC" id="2.7.13.3"/>
    </reaction>
</comment>
<keyword evidence="13" id="KW-1185">Reference proteome</keyword>
<keyword evidence="9" id="KW-0175">Coiled coil</keyword>
<dbReference type="SUPFAM" id="SSF52172">
    <property type="entry name" value="CheY-like"/>
    <property type="match status" value="1"/>
</dbReference>
<dbReference type="PROSITE" id="PS50109">
    <property type="entry name" value="HIS_KIN"/>
    <property type="match status" value="1"/>
</dbReference>
<reference evidence="12 13" key="1">
    <citation type="submission" date="2022-04" db="EMBL/GenBank/DDBJ databases">
        <authorList>
            <person name="Grouzdev D.S."/>
            <person name="Pantiukh K.S."/>
            <person name="Krutkina M.S."/>
        </authorList>
    </citation>
    <scope>NUCLEOTIDE SEQUENCE [LARGE SCALE GENOMIC DNA]</scope>
    <source>
        <strain evidence="12 13">6x-1</strain>
    </source>
</reference>
<dbReference type="InterPro" id="IPR001789">
    <property type="entry name" value="Sig_transdc_resp-reg_receiver"/>
</dbReference>
<dbReference type="InterPro" id="IPR005467">
    <property type="entry name" value="His_kinase_dom"/>
</dbReference>
<evidence type="ECO:0000256" key="3">
    <source>
        <dbReference type="ARBA" id="ARBA00022553"/>
    </source>
</evidence>
<keyword evidence="4" id="KW-0808">Transferase</keyword>
<gene>
    <name evidence="12" type="ORF">MWN34_02690</name>
</gene>